<feature type="domain" description="ABC transmembrane type-1" evidence="8">
    <location>
        <begin position="91"/>
        <end position="275"/>
    </location>
</feature>
<comment type="similarity">
    <text evidence="7">Belongs to the binding-protein-dependent transport system permease family.</text>
</comment>
<keyword evidence="5 7" id="KW-1133">Transmembrane helix</keyword>
<protein>
    <submittedName>
        <fullName evidence="9">ABC transporter permease</fullName>
    </submittedName>
</protein>
<proteinExistence type="inferred from homology"/>
<feature type="transmembrane region" description="Helical" evidence="7">
    <location>
        <begin position="102"/>
        <end position="122"/>
    </location>
</feature>
<dbReference type="SUPFAM" id="SSF161098">
    <property type="entry name" value="MetI-like"/>
    <property type="match status" value="1"/>
</dbReference>
<dbReference type="InterPro" id="IPR035906">
    <property type="entry name" value="MetI-like_sf"/>
</dbReference>
<feature type="transmembrane region" description="Helical" evidence="7">
    <location>
        <begin position="219"/>
        <end position="240"/>
    </location>
</feature>
<evidence type="ECO:0000313" key="9">
    <source>
        <dbReference type="EMBL" id="PZR07575.1"/>
    </source>
</evidence>
<evidence type="ECO:0000256" key="5">
    <source>
        <dbReference type="ARBA" id="ARBA00022989"/>
    </source>
</evidence>
<evidence type="ECO:0000256" key="2">
    <source>
        <dbReference type="ARBA" id="ARBA00022448"/>
    </source>
</evidence>
<feature type="transmembrane region" description="Helical" evidence="7">
    <location>
        <begin position="32"/>
        <end position="53"/>
    </location>
</feature>
<feature type="transmembrane region" description="Helical" evidence="7">
    <location>
        <begin position="157"/>
        <end position="176"/>
    </location>
</feature>
<feature type="transmembrane region" description="Helical" evidence="7">
    <location>
        <begin position="134"/>
        <end position="151"/>
    </location>
</feature>
<dbReference type="GO" id="GO:0005886">
    <property type="term" value="C:plasma membrane"/>
    <property type="evidence" value="ECO:0007669"/>
    <property type="project" value="UniProtKB-SubCell"/>
</dbReference>
<dbReference type="EMBL" id="QFQP01000030">
    <property type="protein sequence ID" value="PZR07575.1"/>
    <property type="molecule type" value="Genomic_DNA"/>
</dbReference>
<gene>
    <name evidence="9" type="ORF">DI536_27275</name>
</gene>
<dbReference type="InterPro" id="IPR000515">
    <property type="entry name" value="MetI-like"/>
</dbReference>
<evidence type="ECO:0000259" key="8">
    <source>
        <dbReference type="PROSITE" id="PS50928"/>
    </source>
</evidence>
<evidence type="ECO:0000256" key="4">
    <source>
        <dbReference type="ARBA" id="ARBA00022692"/>
    </source>
</evidence>
<dbReference type="Gene3D" id="1.10.3720.10">
    <property type="entry name" value="MetI-like"/>
    <property type="match status" value="1"/>
</dbReference>
<evidence type="ECO:0000256" key="7">
    <source>
        <dbReference type="RuleBase" id="RU363032"/>
    </source>
</evidence>
<dbReference type="PANTHER" id="PTHR30151">
    <property type="entry name" value="ALKANE SULFONATE ABC TRANSPORTER-RELATED, MEMBRANE SUBUNIT"/>
    <property type="match status" value="1"/>
</dbReference>
<name>A0A2W5T7V8_9BACT</name>
<keyword evidence="6 7" id="KW-0472">Membrane</keyword>
<evidence type="ECO:0000256" key="1">
    <source>
        <dbReference type="ARBA" id="ARBA00004651"/>
    </source>
</evidence>
<dbReference type="AlphaFoldDB" id="A0A2W5T7V8"/>
<keyword evidence="4 7" id="KW-0812">Transmembrane</keyword>
<comment type="caution">
    <text evidence="9">The sequence shown here is derived from an EMBL/GenBank/DDBJ whole genome shotgun (WGS) entry which is preliminary data.</text>
</comment>
<evidence type="ECO:0000313" key="10">
    <source>
        <dbReference type="Proteomes" id="UP000249061"/>
    </source>
</evidence>
<evidence type="ECO:0000256" key="3">
    <source>
        <dbReference type="ARBA" id="ARBA00022475"/>
    </source>
</evidence>
<reference evidence="9 10" key="1">
    <citation type="submission" date="2017-08" db="EMBL/GenBank/DDBJ databases">
        <title>Infants hospitalized years apart are colonized by the same room-sourced microbial strains.</title>
        <authorList>
            <person name="Brooks B."/>
            <person name="Olm M.R."/>
            <person name="Firek B.A."/>
            <person name="Baker R."/>
            <person name="Thomas B.C."/>
            <person name="Morowitz M.J."/>
            <person name="Banfield J.F."/>
        </authorList>
    </citation>
    <scope>NUCLEOTIDE SEQUENCE [LARGE SCALE GENOMIC DNA]</scope>
    <source>
        <strain evidence="9">S2_003_000_R2_14</strain>
    </source>
</reference>
<keyword evidence="3" id="KW-1003">Cell membrane</keyword>
<dbReference type="Proteomes" id="UP000249061">
    <property type="component" value="Unassembled WGS sequence"/>
</dbReference>
<dbReference type="PANTHER" id="PTHR30151:SF0">
    <property type="entry name" value="ABC TRANSPORTER PERMEASE PROTEIN MJ0413-RELATED"/>
    <property type="match status" value="1"/>
</dbReference>
<sequence>MPSDEVKGVARPRARPPLWGLRSNISVASGRIASIVSVLVLLAAWCVLSYVQVERNGQSQPLVPHFFLPAPDQVLKSLFYLIFEKNLLGAVGISALRILKAFGLSLLVALPLGIAMGSFEVINRIFDPIVAPMRYLPITAFIPLLILWFGIDETQKVAFLFLGTVVFLLPAVVDAIRLVPEELVQTAFTLGATKAQVIRTVLIPAALPQIFDGFRTMNAIAWTYIILAEIVNAQSGIGYILQLAGQHLKPEWSFAGILVVGVIGLLTDVVIRGVNRLLFGWREADV</sequence>
<dbReference type="CDD" id="cd06261">
    <property type="entry name" value="TM_PBP2"/>
    <property type="match status" value="1"/>
</dbReference>
<dbReference type="Pfam" id="PF00528">
    <property type="entry name" value="BPD_transp_1"/>
    <property type="match status" value="1"/>
</dbReference>
<evidence type="ECO:0000256" key="6">
    <source>
        <dbReference type="ARBA" id="ARBA00023136"/>
    </source>
</evidence>
<dbReference type="PROSITE" id="PS50928">
    <property type="entry name" value="ABC_TM1"/>
    <property type="match status" value="1"/>
</dbReference>
<feature type="transmembrane region" description="Helical" evidence="7">
    <location>
        <begin position="252"/>
        <end position="271"/>
    </location>
</feature>
<comment type="subcellular location">
    <subcellularLocation>
        <location evidence="1 7">Cell membrane</location>
        <topology evidence="1 7">Multi-pass membrane protein</topology>
    </subcellularLocation>
</comment>
<dbReference type="GO" id="GO:0055085">
    <property type="term" value="P:transmembrane transport"/>
    <property type="evidence" value="ECO:0007669"/>
    <property type="project" value="InterPro"/>
</dbReference>
<keyword evidence="2 7" id="KW-0813">Transport</keyword>
<organism evidence="9 10">
    <name type="scientific">Archangium gephyra</name>
    <dbReference type="NCBI Taxonomy" id="48"/>
    <lineage>
        <taxon>Bacteria</taxon>
        <taxon>Pseudomonadati</taxon>
        <taxon>Myxococcota</taxon>
        <taxon>Myxococcia</taxon>
        <taxon>Myxococcales</taxon>
        <taxon>Cystobacterineae</taxon>
        <taxon>Archangiaceae</taxon>
        <taxon>Archangium</taxon>
    </lineage>
</organism>
<accession>A0A2W5T7V8</accession>